<comment type="caution">
    <text evidence="1">The sequence shown here is derived from an EMBL/GenBank/DDBJ whole genome shotgun (WGS) entry which is preliminary data.</text>
</comment>
<dbReference type="OrthoDB" id="5797019at2759"/>
<evidence type="ECO:0000313" key="2">
    <source>
        <dbReference type="Proteomes" id="UP000218231"/>
    </source>
</evidence>
<accession>A0A2A2M264</accession>
<keyword evidence="2" id="KW-1185">Reference proteome</keyword>
<organism evidence="1 2">
    <name type="scientific">Diploscapter pachys</name>
    <dbReference type="NCBI Taxonomy" id="2018661"/>
    <lineage>
        <taxon>Eukaryota</taxon>
        <taxon>Metazoa</taxon>
        <taxon>Ecdysozoa</taxon>
        <taxon>Nematoda</taxon>
        <taxon>Chromadorea</taxon>
        <taxon>Rhabditida</taxon>
        <taxon>Rhabditina</taxon>
        <taxon>Rhabditomorpha</taxon>
        <taxon>Rhabditoidea</taxon>
        <taxon>Rhabditidae</taxon>
        <taxon>Diploscapter</taxon>
    </lineage>
</organism>
<gene>
    <name evidence="1" type="ORF">WR25_12078</name>
</gene>
<reference evidence="1 2" key="1">
    <citation type="journal article" date="2017" name="Curr. Biol.">
        <title>Genome architecture and evolution of a unichromosomal asexual nematode.</title>
        <authorList>
            <person name="Fradin H."/>
            <person name="Zegar C."/>
            <person name="Gutwein M."/>
            <person name="Lucas J."/>
            <person name="Kovtun M."/>
            <person name="Corcoran D."/>
            <person name="Baugh L.R."/>
            <person name="Kiontke K."/>
            <person name="Gunsalus K."/>
            <person name="Fitch D.H."/>
            <person name="Piano F."/>
        </authorList>
    </citation>
    <scope>NUCLEOTIDE SEQUENCE [LARGE SCALE GENOMIC DNA]</scope>
    <source>
        <strain evidence="1">PF1309</strain>
    </source>
</reference>
<dbReference type="STRING" id="2018661.A0A2A2M264"/>
<name>A0A2A2M264_9BILA</name>
<protein>
    <submittedName>
        <fullName evidence="1">Uncharacterized protein</fullName>
    </submittedName>
</protein>
<dbReference type="EMBL" id="LIAE01006154">
    <property type="protein sequence ID" value="PAV92548.1"/>
    <property type="molecule type" value="Genomic_DNA"/>
</dbReference>
<sequence length="198" mass="22793">MRGDLFKDVVAVYGDLFTDKMLPPSFINEISFDEETHSKDESIENLEIMAKGLGEVLAERWSLFDEDCFNKVVDILLLYLKKQYHERCEMGADVRISCFSALLAIQCCPVTGFLQYYVARDESLQQNFYMKRRESKSSSTGFSWQRICGVVITALRQEQLWSVVSSVLKDLGRIIENVPLLMTLEPAQVCFEKLISYK</sequence>
<dbReference type="Proteomes" id="UP000218231">
    <property type="component" value="Unassembled WGS sequence"/>
</dbReference>
<evidence type="ECO:0000313" key="1">
    <source>
        <dbReference type="EMBL" id="PAV92548.1"/>
    </source>
</evidence>
<proteinExistence type="predicted"/>
<dbReference type="AlphaFoldDB" id="A0A2A2M264"/>